<dbReference type="EMBL" id="VUJU01007413">
    <property type="protein sequence ID" value="KAF0745861.1"/>
    <property type="molecule type" value="Genomic_DNA"/>
</dbReference>
<name>A0A6G0XZ39_APHCR</name>
<evidence type="ECO:0000313" key="2">
    <source>
        <dbReference type="Proteomes" id="UP000478052"/>
    </source>
</evidence>
<keyword evidence="2" id="KW-1185">Reference proteome</keyword>
<gene>
    <name evidence="1" type="ORF">FWK35_00037663</name>
</gene>
<dbReference type="GO" id="GO:0006357">
    <property type="term" value="P:regulation of transcription by RNA polymerase II"/>
    <property type="evidence" value="ECO:0007669"/>
    <property type="project" value="InterPro"/>
</dbReference>
<proteinExistence type="predicted"/>
<dbReference type="GO" id="GO:0005634">
    <property type="term" value="C:nucleus"/>
    <property type="evidence" value="ECO:0007669"/>
    <property type="project" value="InterPro"/>
</dbReference>
<dbReference type="InterPro" id="IPR033375">
    <property type="entry name" value="Cggbp1"/>
</dbReference>
<feature type="non-terminal residue" evidence="1">
    <location>
        <position position="163"/>
    </location>
</feature>
<dbReference type="OrthoDB" id="8032690at2759"/>
<evidence type="ECO:0000313" key="1">
    <source>
        <dbReference type="EMBL" id="KAF0745861.1"/>
    </source>
</evidence>
<comment type="caution">
    <text evidence="1">The sequence shown here is derived from an EMBL/GenBank/DDBJ whole genome shotgun (WGS) entry which is preliminary data.</text>
</comment>
<dbReference type="AlphaFoldDB" id="A0A6G0XZ39"/>
<dbReference type="PANTHER" id="PTHR32344">
    <property type="entry name" value="U1-TYPE DOMAIN-CONTAINING PROTEIN"/>
    <property type="match status" value="1"/>
</dbReference>
<dbReference type="GO" id="GO:0003690">
    <property type="term" value="F:double-stranded DNA binding"/>
    <property type="evidence" value="ECO:0007669"/>
    <property type="project" value="InterPro"/>
</dbReference>
<reference evidence="1 2" key="1">
    <citation type="submission" date="2019-08" db="EMBL/GenBank/DDBJ databases">
        <title>Whole genome of Aphis craccivora.</title>
        <authorList>
            <person name="Voronova N.V."/>
            <person name="Shulinski R.S."/>
            <person name="Bandarenka Y.V."/>
            <person name="Zhorov D.G."/>
            <person name="Warner D."/>
        </authorList>
    </citation>
    <scope>NUCLEOTIDE SEQUENCE [LARGE SCALE GENOMIC DNA]</scope>
    <source>
        <strain evidence="1">180601</strain>
        <tissue evidence="1">Whole Body</tissue>
    </source>
</reference>
<sequence>MVINNASRHINEYPNVFKTDGNILFCNFCCVNVSCNRKFQVVQHLETAKHISNYKLKEEKTTQPFIKKTFYQVRTNNQNTNEFNKDLCNFMVANDISLFNLNNPQFKLFFEKYLKVKLPDESTLRKNYSPLCYEEVLCKIRNEIGNSPIWVSIDETIDVQGRY</sequence>
<protein>
    <submittedName>
        <fullName evidence="1">Uncharacterized protein</fullName>
    </submittedName>
</protein>
<dbReference type="Proteomes" id="UP000478052">
    <property type="component" value="Unassembled WGS sequence"/>
</dbReference>
<dbReference type="PANTHER" id="PTHR32344:SF1">
    <property type="entry name" value="U1-TYPE DOMAIN-CONTAINING PROTEIN"/>
    <property type="match status" value="1"/>
</dbReference>
<organism evidence="1 2">
    <name type="scientific">Aphis craccivora</name>
    <name type="common">Cowpea aphid</name>
    <dbReference type="NCBI Taxonomy" id="307492"/>
    <lineage>
        <taxon>Eukaryota</taxon>
        <taxon>Metazoa</taxon>
        <taxon>Ecdysozoa</taxon>
        <taxon>Arthropoda</taxon>
        <taxon>Hexapoda</taxon>
        <taxon>Insecta</taxon>
        <taxon>Pterygota</taxon>
        <taxon>Neoptera</taxon>
        <taxon>Paraneoptera</taxon>
        <taxon>Hemiptera</taxon>
        <taxon>Sternorrhyncha</taxon>
        <taxon>Aphidomorpha</taxon>
        <taxon>Aphidoidea</taxon>
        <taxon>Aphididae</taxon>
        <taxon>Aphidini</taxon>
        <taxon>Aphis</taxon>
        <taxon>Aphis</taxon>
    </lineage>
</organism>
<accession>A0A6G0XZ39</accession>